<dbReference type="KEGG" id="ckl:CKL_3834"/>
<organism evidence="1 2">
    <name type="scientific">Clostridium kluyveri (strain ATCC 8527 / DSM 555 / NBRC 12016 / NCIMB 10680 / K1)</name>
    <dbReference type="NCBI Taxonomy" id="431943"/>
    <lineage>
        <taxon>Bacteria</taxon>
        <taxon>Bacillati</taxon>
        <taxon>Bacillota</taxon>
        <taxon>Clostridia</taxon>
        <taxon>Eubacteriales</taxon>
        <taxon>Clostridiaceae</taxon>
        <taxon>Clostridium</taxon>
    </lineage>
</organism>
<accession>A5N3W5</accession>
<dbReference type="HOGENOM" id="CLU_3134116_0_0_9"/>
<reference evidence="1 2" key="1">
    <citation type="journal article" date="2008" name="Proc. Natl. Acad. Sci. U.S.A.">
        <title>The genome of Clostridium kluyveri, a strict anaerobe with unique metabolic features.</title>
        <authorList>
            <person name="Seedorf H."/>
            <person name="Fricke W.F."/>
            <person name="Veith B."/>
            <person name="Brueggemann H."/>
            <person name="Liesegang H."/>
            <person name="Strittmatter A."/>
            <person name="Miethke M."/>
            <person name="Buckel W."/>
            <person name="Hinderberger J."/>
            <person name="Li F."/>
            <person name="Hagemeier C."/>
            <person name="Thauer R.K."/>
            <person name="Gottschalk G."/>
        </authorList>
    </citation>
    <scope>NUCLEOTIDE SEQUENCE [LARGE SCALE GENOMIC DNA]</scope>
    <source>
        <strain evidence="2">ATCC 8527 / DSM 555 / NCIMB 10680</strain>
    </source>
</reference>
<sequence length="49" mass="5978">MRLPPFPPAAGNFTKFIYDTIWKIQQITKKIKLKRLDFQLYFHTIRLCH</sequence>
<evidence type="ECO:0000313" key="1">
    <source>
        <dbReference type="EMBL" id="EDK35811.1"/>
    </source>
</evidence>
<protein>
    <submittedName>
        <fullName evidence="1">Uncharacterized protein</fullName>
    </submittedName>
</protein>
<keyword evidence="2" id="KW-1185">Reference proteome</keyword>
<dbReference type="STRING" id="431943.CKL_3834"/>
<proteinExistence type="predicted"/>
<gene>
    <name evidence="1" type="ordered locus">CKL_3834</name>
</gene>
<evidence type="ECO:0000313" key="2">
    <source>
        <dbReference type="Proteomes" id="UP000002411"/>
    </source>
</evidence>
<name>A5N3W5_CLOK5</name>
<dbReference type="EMBL" id="CP000673">
    <property type="protein sequence ID" value="EDK35811.1"/>
    <property type="molecule type" value="Genomic_DNA"/>
</dbReference>
<dbReference type="AlphaFoldDB" id="A5N3W5"/>
<dbReference type="Proteomes" id="UP000002411">
    <property type="component" value="Chromosome"/>
</dbReference>